<comment type="caution">
    <text evidence="2">The sequence shown here is derived from an EMBL/GenBank/DDBJ whole genome shotgun (WGS) entry which is preliminary data.</text>
</comment>
<evidence type="ECO:0000313" key="2">
    <source>
        <dbReference type="EMBL" id="KFF04749.1"/>
    </source>
</evidence>
<feature type="transmembrane region" description="Helical" evidence="1">
    <location>
        <begin position="72"/>
        <end position="89"/>
    </location>
</feature>
<evidence type="ECO:0000256" key="1">
    <source>
        <dbReference type="SAM" id="Phobius"/>
    </source>
</evidence>
<accession>A0A085ZJY5</accession>
<dbReference type="AlphaFoldDB" id="A0A085ZJY5"/>
<sequence>MIIFLNYEIKLLINKSILFFKVCKSKGLTFFWQDVGLMYCERSYFLLIEVFFFNQIQVFKIYRNKKEPENNFFWLFNLIYSLYSGLYFLKEKVNPEIQSIS</sequence>
<proteinExistence type="predicted"/>
<reference evidence="2 3" key="1">
    <citation type="submission" date="2014-07" db="EMBL/GenBank/DDBJ databases">
        <title>Genome of Flavobacterium reichenbachii LMG 25512.</title>
        <authorList>
            <person name="Stropko S.J."/>
            <person name="Pipes S.E."/>
            <person name="Newman J.D."/>
        </authorList>
    </citation>
    <scope>NUCLEOTIDE SEQUENCE [LARGE SCALE GENOMIC DNA]</scope>
    <source>
        <strain evidence="2 3">LMG 25512</strain>
    </source>
</reference>
<keyword evidence="1" id="KW-1133">Transmembrane helix</keyword>
<organism evidence="2 3">
    <name type="scientific">Flavobacterium reichenbachii</name>
    <dbReference type="NCBI Taxonomy" id="362418"/>
    <lineage>
        <taxon>Bacteria</taxon>
        <taxon>Pseudomonadati</taxon>
        <taxon>Bacteroidota</taxon>
        <taxon>Flavobacteriia</taxon>
        <taxon>Flavobacteriales</taxon>
        <taxon>Flavobacteriaceae</taxon>
        <taxon>Flavobacterium</taxon>
    </lineage>
</organism>
<keyword evidence="1" id="KW-0812">Transmembrane</keyword>
<gene>
    <name evidence="2" type="ORF">IW19_04020</name>
</gene>
<dbReference type="EMBL" id="JPRL01000001">
    <property type="protein sequence ID" value="KFF04749.1"/>
    <property type="molecule type" value="Genomic_DNA"/>
</dbReference>
<dbReference type="STRING" id="362418.IW19_04020"/>
<evidence type="ECO:0000313" key="3">
    <source>
        <dbReference type="Proteomes" id="UP000028715"/>
    </source>
</evidence>
<protein>
    <submittedName>
        <fullName evidence="2">Uncharacterized protein</fullName>
    </submittedName>
</protein>
<keyword evidence="1" id="KW-0472">Membrane</keyword>
<keyword evidence="3" id="KW-1185">Reference proteome</keyword>
<name>A0A085ZJY5_9FLAO</name>
<dbReference type="Proteomes" id="UP000028715">
    <property type="component" value="Unassembled WGS sequence"/>
</dbReference>